<reference evidence="3" key="1">
    <citation type="submission" date="2022-08" db="EMBL/GenBank/DDBJ databases">
        <title>Novel sulfate-reducing endosymbionts in the free-living metamonad Anaeramoeba.</title>
        <authorList>
            <person name="Jerlstrom-Hultqvist J."/>
            <person name="Cepicka I."/>
            <person name="Gallot-Lavallee L."/>
            <person name="Salas-Leiva D."/>
            <person name="Curtis B.A."/>
            <person name="Zahonova K."/>
            <person name="Pipaliya S."/>
            <person name="Dacks J."/>
            <person name="Roger A.J."/>
        </authorList>
    </citation>
    <scope>NUCLEOTIDE SEQUENCE</scope>
    <source>
        <strain evidence="3">Schooner1</strain>
    </source>
</reference>
<keyword evidence="5" id="KW-1185">Reference proteome</keyword>
<dbReference type="AlphaFoldDB" id="A0AAV8A2M6"/>
<dbReference type="InterPro" id="IPR027485">
    <property type="entry name" value="AMMECR1_N"/>
</dbReference>
<evidence type="ECO:0000313" key="5">
    <source>
        <dbReference type="Proteomes" id="UP001150062"/>
    </source>
</evidence>
<accession>A0AAV8A2M6</accession>
<comment type="caution">
    <text evidence="2">The sequence shown here is derived from an EMBL/GenBank/DDBJ whole genome shotgun (WGS) entry which is preliminary data.</text>
</comment>
<dbReference type="InterPro" id="IPR023473">
    <property type="entry name" value="AMMECR1"/>
</dbReference>
<evidence type="ECO:0000313" key="3">
    <source>
        <dbReference type="EMBL" id="KAJ6245590.1"/>
    </source>
</evidence>
<organism evidence="2 4">
    <name type="scientific">Anaeramoeba flamelloides</name>
    <dbReference type="NCBI Taxonomy" id="1746091"/>
    <lineage>
        <taxon>Eukaryota</taxon>
        <taxon>Metamonada</taxon>
        <taxon>Anaeramoebidae</taxon>
        <taxon>Anaeramoeba</taxon>
    </lineage>
</organism>
<dbReference type="PROSITE" id="PS51112">
    <property type="entry name" value="AMMECR1"/>
    <property type="match status" value="1"/>
</dbReference>
<name>A0AAV8A2M6_9EUKA</name>
<dbReference type="Proteomes" id="UP001150062">
    <property type="component" value="Unassembled WGS sequence"/>
</dbReference>
<dbReference type="Proteomes" id="UP001146793">
    <property type="component" value="Unassembled WGS sequence"/>
</dbReference>
<dbReference type="PANTHER" id="PTHR13016:SF0">
    <property type="entry name" value="AMME SYNDROME CANDIDATE GENE 1 PROTEIN"/>
    <property type="match status" value="1"/>
</dbReference>
<sequence>MTELKATKEMCYYCFDSIVSHFEKRSPFKILLQGVKAPLFVTWKIKKNNDYTLRGCIGTFSKQPLETGLKEFAKISAFRDSRFMPVERSEIPNMRCFVSLLTNFENAENYLDWEPGLHGITIQFRGYRGTFLPEVASDHFNNDKELTIKNLVRKAGFTGSINKNLKNEIKVERYQSSKIDCTYQEYLDYIKKN</sequence>
<feature type="domain" description="AMMECR1" evidence="1">
    <location>
        <begin position="1"/>
        <end position="190"/>
    </location>
</feature>
<dbReference type="PANTHER" id="PTHR13016">
    <property type="entry name" value="AMMECR1 HOMOLOG"/>
    <property type="match status" value="1"/>
</dbReference>
<evidence type="ECO:0000259" key="1">
    <source>
        <dbReference type="PROSITE" id="PS51112"/>
    </source>
</evidence>
<dbReference type="Pfam" id="PF01871">
    <property type="entry name" value="AMMECR1"/>
    <property type="match status" value="1"/>
</dbReference>
<evidence type="ECO:0000313" key="2">
    <source>
        <dbReference type="EMBL" id="KAJ3446484.1"/>
    </source>
</evidence>
<dbReference type="SUPFAM" id="SSF143447">
    <property type="entry name" value="AMMECR1-like"/>
    <property type="match status" value="1"/>
</dbReference>
<dbReference type="InterPro" id="IPR036071">
    <property type="entry name" value="AMMECR1_dom_sf"/>
</dbReference>
<evidence type="ECO:0000313" key="4">
    <source>
        <dbReference type="Proteomes" id="UP001146793"/>
    </source>
</evidence>
<dbReference type="InterPro" id="IPR002733">
    <property type="entry name" value="AMMECR1_domain"/>
</dbReference>
<proteinExistence type="predicted"/>
<protein>
    <submittedName>
        <fullName evidence="2">Ammecr1</fullName>
    </submittedName>
</protein>
<dbReference type="EMBL" id="JAOAOG010000143">
    <property type="protein sequence ID" value="KAJ6245590.1"/>
    <property type="molecule type" value="Genomic_DNA"/>
</dbReference>
<dbReference type="EMBL" id="JANTQA010000020">
    <property type="protein sequence ID" value="KAJ3446484.1"/>
    <property type="molecule type" value="Genomic_DNA"/>
</dbReference>
<dbReference type="NCBIfam" id="TIGR00296">
    <property type="entry name" value="TIGR00296 family protein"/>
    <property type="match status" value="1"/>
</dbReference>
<gene>
    <name evidence="2" type="ORF">M0812_08293</name>
    <name evidence="3" type="ORF">M0813_20009</name>
</gene>
<reference evidence="2" key="2">
    <citation type="submission" date="2022-08" db="EMBL/GenBank/DDBJ databases">
        <title>Novel sulphate-reducing endosymbionts in the free-living metamonad Anaeramoeba.</title>
        <authorList>
            <person name="Jerlstrom-Hultqvist J."/>
            <person name="Cepicka I."/>
            <person name="Gallot-Lavallee L."/>
            <person name="Salas-Leiva D."/>
            <person name="Curtis B.A."/>
            <person name="Zahonova K."/>
            <person name="Pipaliya S."/>
            <person name="Dacks J."/>
            <person name="Roger A.J."/>
        </authorList>
    </citation>
    <scope>NUCLEOTIDE SEQUENCE</scope>
    <source>
        <strain evidence="2">Busselton2</strain>
    </source>
</reference>
<dbReference type="Gene3D" id="3.30.700.20">
    <property type="entry name" value="Hypothetical protein ph0010, domain 1"/>
    <property type="match status" value="1"/>
</dbReference>